<keyword evidence="2" id="KW-0539">Nucleus</keyword>
<accession>A0A0K9NU99</accession>
<feature type="compositionally biased region" description="Basic and acidic residues" evidence="3">
    <location>
        <begin position="404"/>
        <end position="420"/>
    </location>
</feature>
<comment type="caution">
    <text evidence="5">The sequence shown here is derived from an EMBL/GenBank/DDBJ whole genome shotgun (WGS) entry which is preliminary data.</text>
</comment>
<dbReference type="OMA" id="ANENHAG"/>
<evidence type="ECO:0000256" key="2">
    <source>
        <dbReference type="ARBA" id="ARBA00023242"/>
    </source>
</evidence>
<comment type="subcellular location">
    <subcellularLocation>
        <location evidence="1">Nucleus</location>
    </subcellularLocation>
</comment>
<dbReference type="PANTHER" id="PTHR15835:SF6">
    <property type="entry name" value="ZINC FINGER C3HC-TYPE PROTEIN 1"/>
    <property type="match status" value="1"/>
</dbReference>
<gene>
    <name evidence="5" type="ORF">ZOSMA_67G00230</name>
</gene>
<evidence type="ECO:0000313" key="5">
    <source>
        <dbReference type="EMBL" id="KMZ59530.1"/>
    </source>
</evidence>
<sequence length="651" mass="72838">MENNDSEQRFRKIMDKLYYFPKPVSKPASLPPSGASLLKKEKRITDLRCGMGMNGLSDSQPCKPWDRGDLTRRLLTFKATTWFGKPKSISPIACARRGWVNVDVDTIACEACGSRLLFSSPSSWAFRQVAKAAAVFSLKLDSGHKLPCPWTDNICDEYLTRFPPTPNEILVKGYTERASTLLQLLTLPVISSSAIDYMKSTQLENLLKNSFSIPSLSDDYIQVDVNSNSEKMNFDSEASYANLYFQAQKLISLCGWEPRFLPYTVDCVDKSMKNSTSKYLIGVKRHPTLISSTEIEEEKYNQESERNQSYSASSVLDCKLCGACVGLWAFKSILRPLEHFELSDFPENNNENENENENPSCIQANGSSNLKLTIAGGLPPAKQNFRTRVSLPIISRHLRAEMSSEYTQRSRDDLQSDKFSQHTAVNPNSETVISLPNVETLKRKRTDDECSNHEGLKNSKMVLYRDGGGDGMSNANSNLTSNTDCPSTSGVAIHEKILANETVNHNKNTDNVVDANQTDLKKGDESLDSQNLLRTKGLEDDIGGLNETLADSSPVPLEMTGKKFMPMRWENTEEEFDPIRHHRPFCPWITPEDGIDSSKSGWKLTLSALDTLRETSSSSLIKEAQSSRLSSMMDDPISSIRSIFNSRPSKR</sequence>
<name>A0A0K9NU99_ZOSMR</name>
<dbReference type="AlphaFoldDB" id="A0A0K9NU99"/>
<dbReference type="GO" id="GO:0008270">
    <property type="term" value="F:zinc ion binding"/>
    <property type="evidence" value="ECO:0007669"/>
    <property type="project" value="InterPro"/>
</dbReference>
<dbReference type="EMBL" id="LFYR01001770">
    <property type="protein sequence ID" value="KMZ59530.1"/>
    <property type="molecule type" value="Genomic_DNA"/>
</dbReference>
<dbReference type="PANTHER" id="PTHR15835">
    <property type="entry name" value="NUCLEAR-INTERACTING PARTNER OF ALK"/>
    <property type="match status" value="1"/>
</dbReference>
<evidence type="ECO:0000256" key="3">
    <source>
        <dbReference type="SAM" id="MobiDB-lite"/>
    </source>
</evidence>
<evidence type="ECO:0000313" key="6">
    <source>
        <dbReference type="Proteomes" id="UP000036987"/>
    </source>
</evidence>
<feature type="region of interest" description="Disordered" evidence="3">
    <location>
        <begin position="404"/>
        <end position="425"/>
    </location>
</feature>
<proteinExistence type="predicted"/>
<dbReference type="GO" id="GO:0005634">
    <property type="term" value="C:nucleus"/>
    <property type="evidence" value="ECO:0000318"/>
    <property type="project" value="GO_Central"/>
</dbReference>
<dbReference type="OrthoDB" id="614844at2759"/>
<protein>
    <recommendedName>
        <fullName evidence="4">C3HC-type domain-containing protein</fullName>
    </recommendedName>
</protein>
<evidence type="ECO:0000256" key="1">
    <source>
        <dbReference type="ARBA" id="ARBA00004123"/>
    </source>
</evidence>
<feature type="domain" description="C3HC-type" evidence="4">
    <location>
        <begin position="64"/>
        <end position="189"/>
    </location>
</feature>
<dbReference type="InterPro" id="IPR012935">
    <property type="entry name" value="NuBaID_N"/>
</dbReference>
<evidence type="ECO:0000259" key="4">
    <source>
        <dbReference type="Pfam" id="PF07967"/>
    </source>
</evidence>
<dbReference type="Pfam" id="PF07967">
    <property type="entry name" value="zf-C3HC"/>
    <property type="match status" value="1"/>
</dbReference>
<organism evidence="5 6">
    <name type="scientific">Zostera marina</name>
    <name type="common">Eelgrass</name>
    <dbReference type="NCBI Taxonomy" id="29655"/>
    <lineage>
        <taxon>Eukaryota</taxon>
        <taxon>Viridiplantae</taxon>
        <taxon>Streptophyta</taxon>
        <taxon>Embryophyta</taxon>
        <taxon>Tracheophyta</taxon>
        <taxon>Spermatophyta</taxon>
        <taxon>Magnoliopsida</taxon>
        <taxon>Liliopsida</taxon>
        <taxon>Zosteraceae</taxon>
        <taxon>Zostera</taxon>
    </lineage>
</organism>
<reference evidence="6" key="1">
    <citation type="journal article" date="2016" name="Nature">
        <title>The genome of the seagrass Zostera marina reveals angiosperm adaptation to the sea.</title>
        <authorList>
            <person name="Olsen J.L."/>
            <person name="Rouze P."/>
            <person name="Verhelst B."/>
            <person name="Lin Y.-C."/>
            <person name="Bayer T."/>
            <person name="Collen J."/>
            <person name="Dattolo E."/>
            <person name="De Paoli E."/>
            <person name="Dittami S."/>
            <person name="Maumus F."/>
            <person name="Michel G."/>
            <person name="Kersting A."/>
            <person name="Lauritano C."/>
            <person name="Lohaus R."/>
            <person name="Toepel M."/>
            <person name="Tonon T."/>
            <person name="Vanneste K."/>
            <person name="Amirebrahimi M."/>
            <person name="Brakel J."/>
            <person name="Bostroem C."/>
            <person name="Chovatia M."/>
            <person name="Grimwood J."/>
            <person name="Jenkins J.W."/>
            <person name="Jueterbock A."/>
            <person name="Mraz A."/>
            <person name="Stam W.T."/>
            <person name="Tice H."/>
            <person name="Bornberg-Bauer E."/>
            <person name="Green P.J."/>
            <person name="Pearson G.A."/>
            <person name="Procaccini G."/>
            <person name="Duarte C.M."/>
            <person name="Schmutz J."/>
            <person name="Reusch T.B.H."/>
            <person name="Van de Peer Y."/>
        </authorList>
    </citation>
    <scope>NUCLEOTIDE SEQUENCE [LARGE SCALE GENOMIC DNA]</scope>
    <source>
        <strain evidence="6">cv. Finnish</strain>
    </source>
</reference>
<keyword evidence="6" id="KW-1185">Reference proteome</keyword>
<dbReference type="Proteomes" id="UP000036987">
    <property type="component" value="Unassembled WGS sequence"/>
</dbReference>
<dbReference type="STRING" id="29655.A0A0K9NU99"/>